<accession>A0ABN3QKV5</accession>
<reference evidence="2 3" key="1">
    <citation type="journal article" date="2019" name="Int. J. Syst. Evol. Microbiol.">
        <title>The Global Catalogue of Microorganisms (GCM) 10K type strain sequencing project: providing services to taxonomists for standard genome sequencing and annotation.</title>
        <authorList>
            <consortium name="The Broad Institute Genomics Platform"/>
            <consortium name="The Broad Institute Genome Sequencing Center for Infectious Disease"/>
            <person name="Wu L."/>
            <person name="Ma J."/>
        </authorList>
    </citation>
    <scope>NUCLEOTIDE SEQUENCE [LARGE SCALE GENOMIC DNA]</scope>
    <source>
        <strain evidence="2 3">JCM 4524</strain>
    </source>
</reference>
<organism evidence="2 3">
    <name type="scientific">Streptomyces vastus</name>
    <dbReference type="NCBI Taxonomy" id="285451"/>
    <lineage>
        <taxon>Bacteria</taxon>
        <taxon>Bacillati</taxon>
        <taxon>Actinomycetota</taxon>
        <taxon>Actinomycetes</taxon>
        <taxon>Kitasatosporales</taxon>
        <taxon>Streptomycetaceae</taxon>
        <taxon>Streptomyces</taxon>
    </lineage>
</organism>
<feature type="compositionally biased region" description="Basic and acidic residues" evidence="1">
    <location>
        <begin position="1"/>
        <end position="10"/>
    </location>
</feature>
<evidence type="ECO:0000313" key="2">
    <source>
        <dbReference type="EMBL" id="GAA2629148.1"/>
    </source>
</evidence>
<name>A0ABN3QKV5_9ACTN</name>
<feature type="compositionally biased region" description="Polar residues" evidence="1">
    <location>
        <begin position="15"/>
        <end position="26"/>
    </location>
</feature>
<feature type="region of interest" description="Disordered" evidence="1">
    <location>
        <begin position="1"/>
        <end position="63"/>
    </location>
</feature>
<dbReference type="EMBL" id="BAAASJ010000021">
    <property type="protein sequence ID" value="GAA2629148.1"/>
    <property type="molecule type" value="Genomic_DNA"/>
</dbReference>
<keyword evidence="3" id="KW-1185">Reference proteome</keyword>
<evidence type="ECO:0000256" key="1">
    <source>
        <dbReference type="SAM" id="MobiDB-lite"/>
    </source>
</evidence>
<dbReference type="Proteomes" id="UP001500151">
    <property type="component" value="Unassembled WGS sequence"/>
</dbReference>
<gene>
    <name evidence="2" type="ORF">GCM10010307_19720</name>
</gene>
<evidence type="ECO:0000313" key="3">
    <source>
        <dbReference type="Proteomes" id="UP001500151"/>
    </source>
</evidence>
<sequence>MLDTAGELKRAGSGAYNNDNGASGNRSEWDRTPELPGGPAFMRVPAEDHPTRNSVRLAGSKIG</sequence>
<protein>
    <submittedName>
        <fullName evidence="2">Uncharacterized protein</fullName>
    </submittedName>
</protein>
<proteinExistence type="predicted"/>
<comment type="caution">
    <text evidence="2">The sequence shown here is derived from an EMBL/GenBank/DDBJ whole genome shotgun (WGS) entry which is preliminary data.</text>
</comment>